<name>A0ABD2IK90_HETSC</name>
<dbReference type="EMBL" id="JBICCN010000293">
    <property type="protein sequence ID" value="KAL3080539.1"/>
    <property type="molecule type" value="Genomic_DNA"/>
</dbReference>
<feature type="compositionally biased region" description="Basic and acidic residues" evidence="1">
    <location>
        <begin position="49"/>
        <end position="64"/>
    </location>
</feature>
<keyword evidence="3" id="KW-1185">Reference proteome</keyword>
<dbReference type="AlphaFoldDB" id="A0ABD2IK90"/>
<proteinExistence type="predicted"/>
<accession>A0ABD2IK90</accession>
<evidence type="ECO:0000313" key="2">
    <source>
        <dbReference type="EMBL" id="KAL3080539.1"/>
    </source>
</evidence>
<reference evidence="2 3" key="1">
    <citation type="submission" date="2024-10" db="EMBL/GenBank/DDBJ databases">
        <authorList>
            <person name="Kim D."/>
        </authorList>
    </citation>
    <scope>NUCLEOTIDE SEQUENCE [LARGE SCALE GENOMIC DNA]</scope>
    <source>
        <strain evidence="2">Taebaek</strain>
    </source>
</reference>
<organism evidence="2 3">
    <name type="scientific">Heterodera schachtii</name>
    <name type="common">Sugarbeet cyst nematode worm</name>
    <name type="synonym">Tylenchus schachtii</name>
    <dbReference type="NCBI Taxonomy" id="97005"/>
    <lineage>
        <taxon>Eukaryota</taxon>
        <taxon>Metazoa</taxon>
        <taxon>Ecdysozoa</taxon>
        <taxon>Nematoda</taxon>
        <taxon>Chromadorea</taxon>
        <taxon>Rhabditida</taxon>
        <taxon>Tylenchina</taxon>
        <taxon>Tylenchomorpha</taxon>
        <taxon>Tylenchoidea</taxon>
        <taxon>Heteroderidae</taxon>
        <taxon>Heteroderinae</taxon>
        <taxon>Heterodera</taxon>
    </lineage>
</organism>
<evidence type="ECO:0000256" key="1">
    <source>
        <dbReference type="SAM" id="MobiDB-lite"/>
    </source>
</evidence>
<comment type="caution">
    <text evidence="2">The sequence shown here is derived from an EMBL/GenBank/DDBJ whole genome shotgun (WGS) entry which is preliminary data.</text>
</comment>
<feature type="region of interest" description="Disordered" evidence="1">
    <location>
        <begin position="38"/>
        <end position="74"/>
    </location>
</feature>
<evidence type="ECO:0008006" key="4">
    <source>
        <dbReference type="Google" id="ProtNLM"/>
    </source>
</evidence>
<evidence type="ECO:0000313" key="3">
    <source>
        <dbReference type="Proteomes" id="UP001620645"/>
    </source>
</evidence>
<dbReference type="Proteomes" id="UP001620645">
    <property type="component" value="Unassembled WGS sequence"/>
</dbReference>
<protein>
    <recommendedName>
        <fullName evidence="4">Gland protein</fullName>
    </recommendedName>
</protein>
<sequence length="163" mass="17971">MNFFNCNITFFLVIFALTGICKFGIIASSVQNEEEEIKKAQPSIEIDESSSKASDELKENEPAKQKPTKAETTSTKLPIDYDLQRVAAKAAGNVYGSLPADKQPKKLADIKPAAPLPPADYDVERVAAKAAETVYSWLPIELQPELLTEGARFEYTAEVFQDI</sequence>
<gene>
    <name evidence="2" type="ORF">niasHS_013733</name>
</gene>